<dbReference type="InterPro" id="IPR032857">
    <property type="entry name" value="ALKBH4"/>
</dbReference>
<dbReference type="InParanoid" id="C5L3Y2"/>
<evidence type="ECO:0000313" key="2">
    <source>
        <dbReference type="EMBL" id="EER08711.1"/>
    </source>
</evidence>
<sequence length="325" mass="36555">MHYRKIFKKVKNPSQKTRHLFLSPCGHARGITNLEELRVFLKNPSGLADCFVENNFTFASFETTEDAIRCKDGMEAEMRVEFVSKRGEKGSSFSSSSIPTTTDELPPGLTLIPDFITEEEEEKLLGLVDAGEWDHSIRRRVQHFGHAFDYTSLRAKDAFLDGEARMPAYTEELVRRIRAESVAEARDFRPDQLTINEYIPGVGISFHVDTHSAFEGPIVILSIGGGIVLEFRKSEEGRALPLWLPRRSLAVMGGESRFGWVHGIAGRKTDRVGPDGDLVERQRRISLTFRQMKNSPCECEWAALCDTQNPASLVLPSRIGDSHSE</sequence>
<dbReference type="OMA" id="AHVENFR"/>
<dbReference type="GO" id="GO:0070988">
    <property type="term" value="P:demethylation"/>
    <property type="evidence" value="ECO:0007669"/>
    <property type="project" value="InterPro"/>
</dbReference>
<dbReference type="PROSITE" id="PS51471">
    <property type="entry name" value="FE2OG_OXY"/>
    <property type="match status" value="1"/>
</dbReference>
<dbReference type="PANTHER" id="PTHR12463">
    <property type="entry name" value="OXYGENASE-RELATED"/>
    <property type="match status" value="1"/>
</dbReference>
<dbReference type="GeneID" id="9042778"/>
<feature type="domain" description="Fe2OG dioxygenase" evidence="1">
    <location>
        <begin position="189"/>
        <end position="293"/>
    </location>
</feature>
<protein>
    <recommendedName>
        <fullName evidence="1">Fe2OG dioxygenase domain-containing protein</fullName>
    </recommendedName>
</protein>
<dbReference type="OrthoDB" id="271595at2759"/>
<evidence type="ECO:0000313" key="3">
    <source>
        <dbReference type="Proteomes" id="UP000007800"/>
    </source>
</evidence>
<dbReference type="AlphaFoldDB" id="C5L3Y2"/>
<keyword evidence="3" id="KW-1185">Reference proteome</keyword>
<dbReference type="GO" id="GO:0032451">
    <property type="term" value="F:demethylase activity"/>
    <property type="evidence" value="ECO:0007669"/>
    <property type="project" value="TreeGrafter"/>
</dbReference>
<dbReference type="EMBL" id="GG678922">
    <property type="protein sequence ID" value="EER08711.1"/>
    <property type="molecule type" value="Genomic_DNA"/>
</dbReference>
<dbReference type="Gene3D" id="2.60.120.590">
    <property type="entry name" value="Alpha-ketoglutarate-dependent dioxygenase AlkB-like"/>
    <property type="match status" value="1"/>
</dbReference>
<gene>
    <name evidence="2" type="ORF">Pmar_PMAR017769</name>
</gene>
<dbReference type="Proteomes" id="UP000007800">
    <property type="component" value="Unassembled WGS sequence"/>
</dbReference>
<dbReference type="InterPro" id="IPR037151">
    <property type="entry name" value="AlkB-like_sf"/>
</dbReference>
<dbReference type="RefSeq" id="XP_002776895.1">
    <property type="nucleotide sequence ID" value="XM_002776849.1"/>
</dbReference>
<dbReference type="Pfam" id="PF13532">
    <property type="entry name" value="2OG-FeII_Oxy_2"/>
    <property type="match status" value="1"/>
</dbReference>
<name>C5L3Y2_PERM5</name>
<accession>C5L3Y2</accession>
<dbReference type="PANTHER" id="PTHR12463:SF1">
    <property type="entry name" value="2-OXOGLUTARATE AND FE-DEPENDENT OXYGENASE FAMILY PROTEIN"/>
    <property type="match status" value="1"/>
</dbReference>
<dbReference type="SUPFAM" id="SSF51197">
    <property type="entry name" value="Clavaminate synthase-like"/>
    <property type="match status" value="1"/>
</dbReference>
<dbReference type="InterPro" id="IPR027450">
    <property type="entry name" value="AlkB-like"/>
</dbReference>
<reference evidence="2 3" key="1">
    <citation type="submission" date="2008-07" db="EMBL/GenBank/DDBJ databases">
        <authorList>
            <person name="El-Sayed N."/>
            <person name="Caler E."/>
            <person name="Inman J."/>
            <person name="Amedeo P."/>
            <person name="Hass B."/>
            <person name="Wortman J."/>
        </authorList>
    </citation>
    <scope>NUCLEOTIDE SEQUENCE [LARGE SCALE GENOMIC DNA]</scope>
    <source>
        <strain evidence="3">ATCC 50983 / TXsc</strain>
    </source>
</reference>
<dbReference type="InterPro" id="IPR005123">
    <property type="entry name" value="Oxoglu/Fe-dep_dioxygenase_dom"/>
</dbReference>
<proteinExistence type="predicted"/>
<dbReference type="GO" id="GO:0016491">
    <property type="term" value="F:oxidoreductase activity"/>
    <property type="evidence" value="ECO:0007669"/>
    <property type="project" value="TreeGrafter"/>
</dbReference>
<organism evidence="3">
    <name type="scientific">Perkinsus marinus (strain ATCC 50983 / TXsc)</name>
    <dbReference type="NCBI Taxonomy" id="423536"/>
    <lineage>
        <taxon>Eukaryota</taxon>
        <taxon>Sar</taxon>
        <taxon>Alveolata</taxon>
        <taxon>Perkinsozoa</taxon>
        <taxon>Perkinsea</taxon>
        <taxon>Perkinsida</taxon>
        <taxon>Perkinsidae</taxon>
        <taxon>Perkinsus</taxon>
    </lineage>
</organism>
<evidence type="ECO:0000259" key="1">
    <source>
        <dbReference type="PROSITE" id="PS51471"/>
    </source>
</evidence>